<reference evidence="3 4" key="1">
    <citation type="submission" date="2020-05" db="EMBL/GenBank/DDBJ databases">
        <title>Complete genome sequence of Alicycliphilus denitrificans DP3.</title>
        <authorList>
            <person name="Chen X."/>
        </authorList>
    </citation>
    <scope>NUCLEOTIDE SEQUENCE [LARGE SCALE GENOMIC DNA]</scope>
    <source>
        <strain evidence="3 4">DP3</strain>
    </source>
</reference>
<dbReference type="InterPro" id="IPR024442">
    <property type="entry name" value="Transposase_Zn_ribbon"/>
</dbReference>
<sequence>MSSAVMSAGGAGAPAEGKKLFPLRKRTGTAAFHLSKDAVDFGAEDLERLTEKQAVMLLAETVWGSTKEMNCPHCGTFDAHYFYSRELRWKCKCCDKKFSVTSKTVLADHKLSLVKILKIAYSWANGASGKPALQLRRDWNVGYPTVFTLVHKLREGLLRGFNVGVLCGVQEMDGMDINGRRYREKRNKPQGGGGAPKPAIPAHLLKPKVDQETGEIHGPPVPPKHGKTAKQPLDRRILLVMRQRGVAKGKGAVATRIAIAKTESAKTVTEMAKRYASAESVICSDEDPSYAAFARLFAQHKSIAHSKAYSGPDGANNNQAESFNWRMRRAAEGIYLNPSNKYLKDYAAEQAWREDTRRMSTGKKLKHLFRVVLSVGLSAFWRGYSHGRHREEELLIEGNEPAKGRGRPKGWKPRPPR</sequence>
<accession>A0A858ZRE0</accession>
<dbReference type="AlphaFoldDB" id="A0A858ZRE0"/>
<proteinExistence type="predicted"/>
<evidence type="ECO:0000259" key="2">
    <source>
        <dbReference type="SMART" id="SM01126"/>
    </source>
</evidence>
<dbReference type="InterPro" id="IPR024445">
    <property type="entry name" value="Tnp_ISXO2-like"/>
</dbReference>
<protein>
    <submittedName>
        <fullName evidence="3">IS1595 family transposase</fullName>
    </submittedName>
</protein>
<feature type="compositionally biased region" description="Basic residues" evidence="1">
    <location>
        <begin position="404"/>
        <end position="417"/>
    </location>
</feature>
<dbReference type="Proteomes" id="UP000500755">
    <property type="component" value="Chromosome"/>
</dbReference>
<dbReference type="NCBIfam" id="NF033547">
    <property type="entry name" value="transpos_IS1595"/>
    <property type="match status" value="1"/>
</dbReference>
<feature type="domain" description="ISXO2-like transposase" evidence="2">
    <location>
        <begin position="165"/>
        <end position="355"/>
    </location>
</feature>
<dbReference type="EMBL" id="CP051298">
    <property type="protein sequence ID" value="QKD43254.1"/>
    <property type="molecule type" value="Genomic_DNA"/>
</dbReference>
<evidence type="ECO:0000313" key="3">
    <source>
        <dbReference type="EMBL" id="QKD43254.1"/>
    </source>
</evidence>
<dbReference type="SMART" id="SM01126">
    <property type="entry name" value="DDE_Tnp_IS1595"/>
    <property type="match status" value="1"/>
</dbReference>
<dbReference type="RefSeq" id="WP_168727783.1">
    <property type="nucleotide sequence ID" value="NZ_CP051298.1"/>
</dbReference>
<dbReference type="Pfam" id="PF12762">
    <property type="entry name" value="DDE_Tnp_IS1595"/>
    <property type="match status" value="1"/>
</dbReference>
<organism evidence="3 4">
    <name type="scientific">Alicycliphilus denitrificans</name>
    <dbReference type="NCBI Taxonomy" id="179636"/>
    <lineage>
        <taxon>Bacteria</taxon>
        <taxon>Pseudomonadati</taxon>
        <taxon>Pseudomonadota</taxon>
        <taxon>Betaproteobacteria</taxon>
        <taxon>Burkholderiales</taxon>
        <taxon>Comamonadaceae</taxon>
        <taxon>Alicycliphilus</taxon>
    </lineage>
</organism>
<evidence type="ECO:0000313" key="4">
    <source>
        <dbReference type="Proteomes" id="UP000500755"/>
    </source>
</evidence>
<name>A0A858ZRE0_9BURK</name>
<feature type="region of interest" description="Disordered" evidence="1">
    <location>
        <begin position="392"/>
        <end position="417"/>
    </location>
</feature>
<evidence type="ECO:0000256" key="1">
    <source>
        <dbReference type="SAM" id="MobiDB-lite"/>
    </source>
</evidence>
<gene>
    <name evidence="3" type="ORF">HF896_06360</name>
</gene>
<dbReference type="Pfam" id="PF12760">
    <property type="entry name" value="Zn_ribbon_IS1595"/>
    <property type="match status" value="1"/>
</dbReference>